<dbReference type="OrthoDB" id="246515at2759"/>
<feature type="compositionally biased region" description="Low complexity" evidence="1">
    <location>
        <begin position="194"/>
        <end position="203"/>
    </location>
</feature>
<feature type="compositionally biased region" description="Basic and acidic residues" evidence="1">
    <location>
        <begin position="123"/>
        <end position="138"/>
    </location>
</feature>
<evidence type="ECO:0000313" key="3">
    <source>
        <dbReference type="Proteomes" id="UP000283634"/>
    </source>
</evidence>
<evidence type="ECO:0008006" key="4">
    <source>
        <dbReference type="Google" id="ProtNLM"/>
    </source>
</evidence>
<name>A0A3R7LZM2_TRYRA</name>
<dbReference type="EMBL" id="MKGL01000110">
    <property type="protein sequence ID" value="RNF06373.1"/>
    <property type="molecule type" value="Genomic_DNA"/>
</dbReference>
<feature type="region of interest" description="Disordered" evidence="1">
    <location>
        <begin position="181"/>
        <end position="218"/>
    </location>
</feature>
<evidence type="ECO:0000256" key="1">
    <source>
        <dbReference type="SAM" id="MobiDB-lite"/>
    </source>
</evidence>
<evidence type="ECO:0000313" key="2">
    <source>
        <dbReference type="EMBL" id="RNF06373.1"/>
    </source>
</evidence>
<feature type="region of interest" description="Disordered" evidence="1">
    <location>
        <begin position="763"/>
        <end position="794"/>
    </location>
</feature>
<dbReference type="OMA" id="SKEVMAM"/>
<dbReference type="RefSeq" id="XP_029239222.1">
    <property type="nucleotide sequence ID" value="XM_029380896.1"/>
</dbReference>
<sequence length="860" mass="93509">MRRKFSPTVLHLPQRHDAEGSRSLSFSGVEEGPRRGGGGWDSHGVVYMPQVACAAGTQRMSEMLQPRRVKDAGLQRVLQRPMMKNRRSPAHNMDGVGAEGQSRPRMSTLSLRRDERIDDGDGADARAERGGSEGRGGEGHQPSVGAGTTFPQPLVDVRAAFGRMSSGVAYPRHSHDISAGNRATASLAPPPVSSPSSHAAGAALQDGNRTRESTKSDWLEAATARTTPLHAHTERLSAVASTQECYRGWKTSPCNDEAILARSALSPVHGTDRFAVIHSTSPGAEVIGQYANPNAVAERILYMLLQQNEDLAAVAPEKPNTWNGNKGSMNRSSESSPAAAAAAASSSSGAVAQPRPRLHVTPQERRLLLSFLREKDREILRLRTSLAVSYRFAAYAVHRQYARDVPGAYAGSVSAMEACGLGASASAVKCRKEDSTPWVNRAPPHIHGLPNVPLPLGFVHSVGQACGLLSMMNVENMVQKKMSARFFLGSWRTYFVVADDRGLTVYRSEEDYRQHAFQRALLLVPFRDMEYFVPSFRDVPAADEKLCDVAVKSGAAHAWGRVTESGGGLFSSPLHMERRPKEESALMHGRIGAVEKHKGDAVHLSEAAALQEGDSRASLYMRHKQPDRYDQLMTRIAIEYAGDTEHAYFGFIPKQPSTQACGKAVNPPILFRTRSTQEHVEWAHYFAQCFNRKLYREMFPTAVAEAYAGRVSKETQITPDAAEPTSLESRAINGEEKEEEKNSRRPTVVSKEIMAVAHCVAAASQTAPREQHDAATNTEEAQNEETADLMANPPPPLTVPPKRGVIGCDEVPEIVYEVVGKPQGPEGNMKETATMVDVPAEEVAKTTCLGGSLSRSCEGC</sequence>
<dbReference type="AlphaFoldDB" id="A0A3R7LZM2"/>
<gene>
    <name evidence="2" type="ORF">TraAM80_03946</name>
</gene>
<organism evidence="2 3">
    <name type="scientific">Trypanosoma rangeli</name>
    <dbReference type="NCBI Taxonomy" id="5698"/>
    <lineage>
        <taxon>Eukaryota</taxon>
        <taxon>Discoba</taxon>
        <taxon>Euglenozoa</taxon>
        <taxon>Kinetoplastea</taxon>
        <taxon>Metakinetoplastina</taxon>
        <taxon>Trypanosomatida</taxon>
        <taxon>Trypanosomatidae</taxon>
        <taxon>Trypanosoma</taxon>
        <taxon>Herpetosoma</taxon>
    </lineage>
</organism>
<feature type="compositionally biased region" description="Basic and acidic residues" evidence="1">
    <location>
        <begin position="733"/>
        <end position="743"/>
    </location>
</feature>
<proteinExistence type="predicted"/>
<feature type="region of interest" description="Disordered" evidence="1">
    <location>
        <begin position="316"/>
        <end position="358"/>
    </location>
</feature>
<feature type="region of interest" description="Disordered" evidence="1">
    <location>
        <begin position="80"/>
        <end position="150"/>
    </location>
</feature>
<feature type="region of interest" description="Disordered" evidence="1">
    <location>
        <begin position="1"/>
        <end position="41"/>
    </location>
</feature>
<reference evidence="2 3" key="1">
    <citation type="journal article" date="2018" name="BMC Genomics">
        <title>Genomic comparison of Trypanosoma conorhini and Trypanosoma rangeli to Trypanosoma cruzi strains of high and low virulence.</title>
        <authorList>
            <person name="Bradwell K.R."/>
            <person name="Koparde V.N."/>
            <person name="Matveyev A.V."/>
            <person name="Serrano M.G."/>
            <person name="Alves J.M."/>
            <person name="Parikh H."/>
            <person name="Huang B."/>
            <person name="Lee V."/>
            <person name="Espinosa-Alvarez O."/>
            <person name="Ortiz P.A."/>
            <person name="Costa-Martins A.G."/>
            <person name="Teixeira M.M."/>
            <person name="Buck G.A."/>
        </authorList>
    </citation>
    <scope>NUCLEOTIDE SEQUENCE [LARGE SCALE GENOMIC DNA]</scope>
    <source>
        <strain evidence="2 3">AM80</strain>
    </source>
</reference>
<feature type="compositionally biased region" description="Basic and acidic residues" evidence="1">
    <location>
        <begin position="208"/>
        <end position="218"/>
    </location>
</feature>
<protein>
    <recommendedName>
        <fullName evidence="4">PH domain-containing protein</fullName>
    </recommendedName>
</protein>
<dbReference type="Proteomes" id="UP000283634">
    <property type="component" value="Unassembled WGS sequence"/>
</dbReference>
<dbReference type="VEuPathDB" id="TriTrypDB:TRSC58_02426"/>
<accession>A0A3R7LZM2</accession>
<feature type="compositionally biased region" description="Low complexity" evidence="1">
    <location>
        <begin position="332"/>
        <end position="352"/>
    </location>
</feature>
<dbReference type="GeneID" id="40327879"/>
<keyword evidence="3" id="KW-1185">Reference proteome</keyword>
<comment type="caution">
    <text evidence="2">The sequence shown here is derived from an EMBL/GenBank/DDBJ whole genome shotgun (WGS) entry which is preliminary data.</text>
</comment>
<feature type="region of interest" description="Disordered" evidence="1">
    <location>
        <begin position="715"/>
        <end position="747"/>
    </location>
</feature>
<feature type="compositionally biased region" description="Polar residues" evidence="1">
    <location>
        <begin position="320"/>
        <end position="331"/>
    </location>
</feature>